<proteinExistence type="predicted"/>
<gene>
    <name evidence="2" type="ORF">BDV98DRAFT_309432</name>
</gene>
<dbReference type="Proteomes" id="UP000305067">
    <property type="component" value="Unassembled WGS sequence"/>
</dbReference>
<dbReference type="AlphaFoldDB" id="A0A5C3Q2Z6"/>
<reference evidence="2 3" key="1">
    <citation type="journal article" date="2019" name="Nat. Ecol. Evol.">
        <title>Megaphylogeny resolves global patterns of mushroom evolution.</title>
        <authorList>
            <person name="Varga T."/>
            <person name="Krizsan K."/>
            <person name="Foldi C."/>
            <person name="Dima B."/>
            <person name="Sanchez-Garcia M."/>
            <person name="Sanchez-Ramirez S."/>
            <person name="Szollosi G.J."/>
            <person name="Szarkandi J.G."/>
            <person name="Papp V."/>
            <person name="Albert L."/>
            <person name="Andreopoulos W."/>
            <person name="Angelini C."/>
            <person name="Antonin V."/>
            <person name="Barry K.W."/>
            <person name="Bougher N.L."/>
            <person name="Buchanan P."/>
            <person name="Buyck B."/>
            <person name="Bense V."/>
            <person name="Catcheside P."/>
            <person name="Chovatia M."/>
            <person name="Cooper J."/>
            <person name="Damon W."/>
            <person name="Desjardin D."/>
            <person name="Finy P."/>
            <person name="Geml J."/>
            <person name="Haridas S."/>
            <person name="Hughes K."/>
            <person name="Justo A."/>
            <person name="Karasinski D."/>
            <person name="Kautmanova I."/>
            <person name="Kiss B."/>
            <person name="Kocsube S."/>
            <person name="Kotiranta H."/>
            <person name="LaButti K.M."/>
            <person name="Lechner B.E."/>
            <person name="Liimatainen K."/>
            <person name="Lipzen A."/>
            <person name="Lukacs Z."/>
            <person name="Mihaltcheva S."/>
            <person name="Morgado L.N."/>
            <person name="Niskanen T."/>
            <person name="Noordeloos M.E."/>
            <person name="Ohm R.A."/>
            <person name="Ortiz-Santana B."/>
            <person name="Ovrebo C."/>
            <person name="Racz N."/>
            <person name="Riley R."/>
            <person name="Savchenko A."/>
            <person name="Shiryaev A."/>
            <person name="Soop K."/>
            <person name="Spirin V."/>
            <person name="Szebenyi C."/>
            <person name="Tomsovsky M."/>
            <person name="Tulloss R.E."/>
            <person name="Uehling J."/>
            <person name="Grigoriev I.V."/>
            <person name="Vagvolgyi C."/>
            <person name="Papp T."/>
            <person name="Martin F.M."/>
            <person name="Miettinen O."/>
            <person name="Hibbett D.S."/>
            <person name="Nagy L.G."/>
        </authorList>
    </citation>
    <scope>NUCLEOTIDE SEQUENCE [LARGE SCALE GENOMIC DNA]</scope>
    <source>
        <strain evidence="2 3">CBS 309.79</strain>
    </source>
</reference>
<accession>A0A5C3Q2Z6</accession>
<name>A0A5C3Q2Z6_9AGAR</name>
<evidence type="ECO:0000313" key="2">
    <source>
        <dbReference type="EMBL" id="TFK96372.1"/>
    </source>
</evidence>
<organism evidence="2 3">
    <name type="scientific">Pterulicium gracile</name>
    <dbReference type="NCBI Taxonomy" id="1884261"/>
    <lineage>
        <taxon>Eukaryota</taxon>
        <taxon>Fungi</taxon>
        <taxon>Dikarya</taxon>
        <taxon>Basidiomycota</taxon>
        <taxon>Agaricomycotina</taxon>
        <taxon>Agaricomycetes</taxon>
        <taxon>Agaricomycetidae</taxon>
        <taxon>Agaricales</taxon>
        <taxon>Pleurotineae</taxon>
        <taxon>Pterulaceae</taxon>
        <taxon>Pterulicium</taxon>
    </lineage>
</organism>
<evidence type="ECO:0000256" key="1">
    <source>
        <dbReference type="SAM" id="MobiDB-lite"/>
    </source>
</evidence>
<evidence type="ECO:0000313" key="3">
    <source>
        <dbReference type="Proteomes" id="UP000305067"/>
    </source>
</evidence>
<sequence>MCRRVGYRWALQTPARTNDQLLENTIAHLPKQHRESNFYGNHTQSAGTRMEWAESRYTIQNGGVQSNATFDIQTQRQVYATSDFTQHPLRRLVKADRRQSEHSILRMFLCGKGSEYNHNGSQRPLRHNSHSPPPLQVEFSVQLSDLPISNTHRRSHKLHQHCRSHAERRERQLHLEKRLGRCRRGAWRRLWASNLHGTFRPRSHLQRASLEKPHRLANDSVQKTQRCHGRPR</sequence>
<keyword evidence="3" id="KW-1185">Reference proteome</keyword>
<protein>
    <submittedName>
        <fullName evidence="2">Uncharacterized protein</fullName>
    </submittedName>
</protein>
<dbReference type="EMBL" id="ML178861">
    <property type="protein sequence ID" value="TFK96372.1"/>
    <property type="molecule type" value="Genomic_DNA"/>
</dbReference>
<feature type="region of interest" description="Disordered" evidence="1">
    <location>
        <begin position="203"/>
        <end position="232"/>
    </location>
</feature>